<feature type="region of interest" description="Disordered" evidence="3">
    <location>
        <begin position="1214"/>
        <end position="1243"/>
    </location>
</feature>
<keyword evidence="6" id="KW-1185">Reference proteome</keyword>
<feature type="compositionally biased region" description="Basic and acidic residues" evidence="3">
    <location>
        <begin position="134"/>
        <end position="156"/>
    </location>
</feature>
<feature type="region of interest" description="Disordered" evidence="3">
    <location>
        <begin position="1880"/>
        <end position="1946"/>
    </location>
</feature>
<dbReference type="Proteomes" id="UP000241890">
    <property type="component" value="Unassembled WGS sequence"/>
</dbReference>
<dbReference type="Pfam" id="PF13540">
    <property type="entry name" value="RCC1_2"/>
    <property type="match status" value="1"/>
</dbReference>
<feature type="region of interest" description="Disordered" evidence="3">
    <location>
        <begin position="125"/>
        <end position="156"/>
    </location>
</feature>
<feature type="compositionally biased region" description="Polar residues" evidence="3">
    <location>
        <begin position="234"/>
        <end position="246"/>
    </location>
</feature>
<evidence type="ECO:0000256" key="2">
    <source>
        <dbReference type="PROSITE-ProRule" id="PRU00235"/>
    </source>
</evidence>
<dbReference type="InterPro" id="IPR051625">
    <property type="entry name" value="Signaling_Regulatory_Domain"/>
</dbReference>
<dbReference type="EMBL" id="BEYU01000121">
    <property type="protein sequence ID" value="GBG32388.1"/>
    <property type="molecule type" value="Genomic_DNA"/>
</dbReference>
<feature type="compositionally biased region" description="Polar residues" evidence="3">
    <location>
        <begin position="40"/>
        <end position="58"/>
    </location>
</feature>
<dbReference type="InterPro" id="IPR058923">
    <property type="entry name" value="RCC1-like_dom"/>
</dbReference>
<name>A0A2R5GRJ8_9STRA</name>
<evidence type="ECO:0000313" key="6">
    <source>
        <dbReference type="Proteomes" id="UP000241890"/>
    </source>
</evidence>
<keyword evidence="5" id="KW-0808">Transferase</keyword>
<feature type="region of interest" description="Disordered" evidence="3">
    <location>
        <begin position="1765"/>
        <end position="1794"/>
    </location>
</feature>
<gene>
    <name evidence="5" type="ORF">FCC1311_086132</name>
</gene>
<feature type="compositionally biased region" description="Acidic residues" evidence="3">
    <location>
        <begin position="61"/>
        <end position="72"/>
    </location>
</feature>
<feature type="compositionally biased region" description="Low complexity" evidence="3">
    <location>
        <begin position="1082"/>
        <end position="1104"/>
    </location>
</feature>
<feature type="repeat" description="RCC1" evidence="2">
    <location>
        <begin position="1463"/>
        <end position="1515"/>
    </location>
</feature>
<comment type="caution">
    <text evidence="5">The sequence shown here is derived from an EMBL/GenBank/DDBJ whole genome shotgun (WGS) entry which is preliminary data.</text>
</comment>
<dbReference type="InterPro" id="IPR009091">
    <property type="entry name" value="RCC1/BLIP-II"/>
</dbReference>
<feature type="repeat" description="RCC1" evidence="2">
    <location>
        <begin position="1409"/>
        <end position="1462"/>
    </location>
</feature>
<organism evidence="5 6">
    <name type="scientific">Hondaea fermentalgiana</name>
    <dbReference type="NCBI Taxonomy" id="2315210"/>
    <lineage>
        <taxon>Eukaryota</taxon>
        <taxon>Sar</taxon>
        <taxon>Stramenopiles</taxon>
        <taxon>Bigyra</taxon>
        <taxon>Labyrinthulomycetes</taxon>
        <taxon>Thraustochytrida</taxon>
        <taxon>Thraustochytriidae</taxon>
        <taxon>Hondaea</taxon>
    </lineage>
</organism>
<accession>A0A2R5GRJ8</accession>
<proteinExistence type="predicted"/>
<dbReference type="OrthoDB" id="297375at2759"/>
<feature type="repeat" description="RCC1" evidence="2">
    <location>
        <begin position="1516"/>
        <end position="1583"/>
    </location>
</feature>
<dbReference type="GO" id="GO:0016301">
    <property type="term" value="F:kinase activity"/>
    <property type="evidence" value="ECO:0007669"/>
    <property type="project" value="UniProtKB-KW"/>
</dbReference>
<feature type="compositionally biased region" description="Polar residues" evidence="3">
    <location>
        <begin position="1681"/>
        <end position="1701"/>
    </location>
</feature>
<protein>
    <submittedName>
        <fullName evidence="5">Bifunctional serine/threonine-protein kinase/NEDD4-like E3 ubiquitin-protein ligase</fullName>
    </submittedName>
</protein>
<evidence type="ECO:0000256" key="1">
    <source>
        <dbReference type="ARBA" id="ARBA00022737"/>
    </source>
</evidence>
<dbReference type="SUPFAM" id="SSF50985">
    <property type="entry name" value="RCC1/BLIP-II"/>
    <property type="match status" value="2"/>
</dbReference>
<reference evidence="5 6" key="1">
    <citation type="submission" date="2017-12" db="EMBL/GenBank/DDBJ databases">
        <title>Sequencing, de novo assembly and annotation of complete genome of a new Thraustochytrid species, strain FCC1311.</title>
        <authorList>
            <person name="Sedici K."/>
            <person name="Godart F."/>
            <person name="Aiese Cigliano R."/>
            <person name="Sanseverino W."/>
            <person name="Barakat M."/>
            <person name="Ortet P."/>
            <person name="Marechal E."/>
            <person name="Cagnac O."/>
            <person name="Amato A."/>
        </authorList>
    </citation>
    <scope>NUCLEOTIDE SEQUENCE [LARGE SCALE GENOMIC DNA]</scope>
</reference>
<evidence type="ECO:0000313" key="5">
    <source>
        <dbReference type="EMBL" id="GBG32388.1"/>
    </source>
</evidence>
<evidence type="ECO:0000259" key="4">
    <source>
        <dbReference type="Pfam" id="PF25390"/>
    </source>
</evidence>
<feature type="region of interest" description="Disordered" evidence="3">
    <location>
        <begin position="39"/>
        <end position="90"/>
    </location>
</feature>
<keyword evidence="5" id="KW-0418">Kinase</keyword>
<feature type="region of interest" description="Disordered" evidence="3">
    <location>
        <begin position="1082"/>
        <end position="1163"/>
    </location>
</feature>
<dbReference type="PANTHER" id="PTHR22872">
    <property type="entry name" value="BTK-BINDING PROTEIN-RELATED"/>
    <property type="match status" value="1"/>
</dbReference>
<keyword evidence="1" id="KW-0677">Repeat</keyword>
<dbReference type="Pfam" id="PF00415">
    <property type="entry name" value="RCC1"/>
    <property type="match status" value="3"/>
</dbReference>
<dbReference type="Pfam" id="PF25390">
    <property type="entry name" value="WD40_RLD"/>
    <property type="match status" value="1"/>
</dbReference>
<feature type="domain" description="RCC1-like" evidence="4">
    <location>
        <begin position="1390"/>
        <end position="1634"/>
    </location>
</feature>
<dbReference type="PROSITE" id="PS00626">
    <property type="entry name" value="RCC1_2"/>
    <property type="match status" value="5"/>
</dbReference>
<dbReference type="PRINTS" id="PR00633">
    <property type="entry name" value="RCCNDNSATION"/>
</dbReference>
<feature type="repeat" description="RCC1" evidence="2">
    <location>
        <begin position="1344"/>
        <end position="1408"/>
    </location>
</feature>
<evidence type="ECO:0000256" key="3">
    <source>
        <dbReference type="SAM" id="MobiDB-lite"/>
    </source>
</evidence>
<feature type="region of interest" description="Disordered" evidence="3">
    <location>
        <begin position="1681"/>
        <end position="1704"/>
    </location>
</feature>
<feature type="region of interest" description="Disordered" evidence="3">
    <location>
        <begin position="231"/>
        <end position="250"/>
    </location>
</feature>
<sequence>MPKSVASASSSAAAYDARMRKVEGHVIVREGIMFEKEFRATSSASRKAQEEAPSSNLLGSADDEFGDWEDMSQPDASGKGGGDEDPSDDREFVRWSKKDVILFANGNLVIKEHQTKGFAIWPFRSSSSSSGDSADGRSRSRSRSKDSQSGVAEEHRKTRVLVLENAGFKQVELDKKSRLYTFRVYPTKEGRPIWLALASEKTLRGWFKDILGVAASTRPAALRNGIAKPLLKSGNANGKEGQNGNRANEELRRSDIERARDAWHQAFFEVTADLDDLPLRYWNAEYSPAHLRGDAMAAYRLWRDFCSFILVHAFEVQQDARQAGSSSSGEMQCVERFTESSFAAPDSIQETRIHDAMQHFFDAKGVLLVLDQEHMAANRFQLATSLILQQGVKLFATPTPPGPYDLERLDTPLGPEASPFARFMHLPVPRTAATLLITQHGFVSSVEIPSQRDRRKAIILAMLCVPRESSVLRFTQNSIKCLCPSRSDGHRHLNRIVSTILGRDVYGNALLTFKQDEIFEHLAWKADLLRPEYPVARLDLFREYYVRFNNLRFNPDETQPALDAELLITLDAYINGTYAAATHIARHRHLVNRPQQIITILHNHGTSANEESLSLMYELLGPSGGDIVLPDLVLHRFRGNFNGAVLFLRFFMQQASEFASSAASGGHGWNRSRLSLFDTVELKRMLVQAFLRLSGQVLTVKTLLHDMQEINSLATLGEQVDLAYEGNNSSILEHGGPHLYVQRLSGGMNRCSIRDDAGISYPEYPIESRDPLEMASTVLNRLNYSVRHNLVRYVPREQQAPASAVSFYADFARKIFQRDYSFGATSEKKSAPSSSIGRKKSHVQETAKTKERVKRWWNPWRPAQPEVAGTIAWLTIMLSRAADLVLTPNIGSARVCDTSSVLDALNRAEEMVRHHTSPLLVPIALVRAVLTARESSVVYALLIARAQHAVNVSAYITHLCNWLLFLPGTAHTPARSLRVRKLMEKLQRTPRKQPLSQAKLIERTFLRREPLRTYMHELDTVSVNNELEGLLQARFTLTEEDFDGEFTLQRLEASILLEMQTMGNVRRSMRIRFQSQQQNVATPVAQTQTQQQQQEYQQQQQQQQQRRDGQDYAGGTHDSMGSLGADGSDSHNHSGGDLHAASGATDEERSRSESNATDSSLHTTASERALADALPSMQELVENMDVTTYVSVQGLTMGLSQEREQLMIQDLANGSSRMPSASRDSFGLNSPNNESDEDDEEKNADYGQSLLARSMVISSTLLPHEIEISHVSCGARHSALVTRAGVLLTFGYGGAGRLGHGDEESVAEPRVVQFFVENDIMVTSVDCGRDHTAAVGMTSGGLAGTVYAWGWGEAGRLGQGIEVGVQSTPAKINRYVLDEVLHEEVPEACVEIVSVSCGREHTLLLSRSGMVFSCGVATCGRLGLGDAGRDRLIPTRIKGNLEDEQVVAVSAGDAHSLAVTSDGVVYSWGFGESGALGHGDTQNRLDPKRVALLQDMRRVIQVGCGAYHSVALDDQGRVWTWGDGINGQLGIEQDGAMGNSSSDDETGASTIPRMVRFARVAPSGANIKQIACGTNTVWALDAENKLFHWGFPEIVDNGPRTPTLFENGHSEIDQDHVVSVFAAGSLHQIVCFSNSSSYEGLSLVQSAPPAVMPPRKVRPAVDSLKTVVSYTESTPINELAQTRSTPHTSNGTGSDTNNAIQSPAAPRFDLGRFRSNENSRGLRVLFCGSLDKDANTISYTRELLAFHHEQLMLRAGDVLGTERKLDESADRMSSGQGEASADGRHTNLNAPPMPCIYESRPTVIRELSGSVITSAAGNQATWRFTTKTGKLYQWNSDHVRPVEQIELSLTGARSLKVSCSAENEWFGCIVDRGALEEARKRSARETNGSGVASPKGPSRAQSGQGLGRDGSSFGGKTSKYAATTSRERPGGESSGDGADSSERDSGSTHLLLWNKSHRPAYSGSRKSHAGWKTIPSRDARYFPSVLWPPHDELRLRDAAVGARNVVALDVDGVAYEIGSDTPVAIMSLENSGAHPRRGLDEGSSTTRGRGRSESHDSFAMAQETSPMNLDFAARIRRFYLKYNPNKIRSNPGFLSTMLRLYGNRQQELLDLLHSKYGPEPSEREAICPTGFARDHPRIVHLPVRTRIVQVACGSGHSLVLSEKGKLFSWGEACPARGTGPSRTEYIKSPVPVLCKLPAPYPGADRTHIARIASSSSHCMAVTLGGLVLSWGAGIAGELGHGDRTSKYEPTLVRYFVREGIRGGRIACGHRHSAVVTTDGRVYTFGLATNGQLGLGVQDPRTLELCPTYVAEPRQVTLIDDDDPEAPMYATNVFAGRASTIILATHEANVAPEQ</sequence>
<feature type="repeat" description="RCC1" evidence="2">
    <location>
        <begin position="2279"/>
        <end position="2345"/>
    </location>
</feature>
<dbReference type="Gene3D" id="2.130.10.30">
    <property type="entry name" value="Regulator of chromosome condensation 1/beta-lactamase-inhibitor protein II"/>
    <property type="match status" value="3"/>
</dbReference>
<feature type="compositionally biased region" description="Polar residues" evidence="3">
    <location>
        <begin position="1153"/>
        <end position="1163"/>
    </location>
</feature>
<dbReference type="PROSITE" id="PS50012">
    <property type="entry name" value="RCC1_3"/>
    <property type="match status" value="7"/>
</dbReference>
<dbReference type="InterPro" id="IPR000408">
    <property type="entry name" value="Reg_chr_condens"/>
</dbReference>
<feature type="compositionally biased region" description="Polar residues" evidence="3">
    <location>
        <begin position="1214"/>
        <end position="1223"/>
    </location>
</feature>
<feature type="repeat" description="RCC1" evidence="2">
    <location>
        <begin position="1285"/>
        <end position="1338"/>
    </location>
</feature>
<feature type="region of interest" description="Disordered" evidence="3">
    <location>
        <begin position="2029"/>
        <end position="2059"/>
    </location>
</feature>
<dbReference type="InParanoid" id="A0A2R5GRJ8"/>
<feature type="repeat" description="RCC1" evidence="2">
    <location>
        <begin position="2225"/>
        <end position="2278"/>
    </location>
</feature>
<feature type="region of interest" description="Disordered" evidence="3">
    <location>
        <begin position="825"/>
        <end position="848"/>
    </location>
</feature>